<dbReference type="Proteomes" id="UP000000822">
    <property type="component" value="Chromosome"/>
</dbReference>
<protein>
    <submittedName>
        <fullName evidence="2">Hypothetical conserved protein</fullName>
    </submittedName>
</protein>
<dbReference type="STRING" id="221109.gene:10733168"/>
<feature type="transmembrane region" description="Helical" evidence="1">
    <location>
        <begin position="34"/>
        <end position="55"/>
    </location>
</feature>
<keyword evidence="1" id="KW-0812">Transmembrane</keyword>
<name>Q8CV27_OCEIH</name>
<feature type="transmembrane region" description="Helical" evidence="1">
    <location>
        <begin position="7"/>
        <end position="28"/>
    </location>
</feature>
<dbReference type="EMBL" id="BA000028">
    <property type="protein sequence ID" value="BAC12886.1"/>
    <property type="molecule type" value="Genomic_DNA"/>
</dbReference>
<reference evidence="2 3" key="2">
    <citation type="journal article" date="2002" name="Nucleic Acids Res.">
        <title>Genome sequence of Oceanobacillus iheyensis isolated from the Iheya Ridge and its unexpected adaptive capabilities to extreme environments.</title>
        <authorList>
            <person name="Takami H."/>
            <person name="Takaki Y."/>
            <person name="Uchiyama I."/>
        </authorList>
    </citation>
    <scope>NUCLEOTIDE SEQUENCE [LARGE SCALE GENOMIC DNA]</scope>
    <source>
        <strain evidence="3">DSM 14371 / CIP 107618 / JCM 11309 / KCTC 3954 / HTE831</strain>
    </source>
</reference>
<keyword evidence="1" id="KW-1133">Transmembrane helix</keyword>
<keyword evidence="3" id="KW-1185">Reference proteome</keyword>
<dbReference type="AlphaFoldDB" id="Q8CV27"/>
<evidence type="ECO:0000256" key="1">
    <source>
        <dbReference type="SAM" id="Phobius"/>
    </source>
</evidence>
<accession>Q8CV27</accession>
<evidence type="ECO:0000313" key="2">
    <source>
        <dbReference type="EMBL" id="BAC12886.1"/>
    </source>
</evidence>
<dbReference type="KEGG" id="oih:OB0930"/>
<dbReference type="HOGENOM" id="CLU_2845489_0_0_9"/>
<organism evidence="2 3">
    <name type="scientific">Oceanobacillus iheyensis (strain DSM 14371 / CIP 107618 / JCM 11309 / KCTC 3954 / HTE831)</name>
    <dbReference type="NCBI Taxonomy" id="221109"/>
    <lineage>
        <taxon>Bacteria</taxon>
        <taxon>Bacillati</taxon>
        <taxon>Bacillota</taxon>
        <taxon>Bacilli</taxon>
        <taxon>Bacillales</taxon>
        <taxon>Bacillaceae</taxon>
        <taxon>Oceanobacillus</taxon>
    </lineage>
</organism>
<evidence type="ECO:0000313" key="3">
    <source>
        <dbReference type="Proteomes" id="UP000000822"/>
    </source>
</evidence>
<proteinExistence type="predicted"/>
<sequence>MVAMKEFLSSLLLIISWFIFAVSAYLLYCTIIMPMLAIIPLLISFVIGFLCFYLSRKLDDRRKNY</sequence>
<gene>
    <name evidence="2" type="ordered locus">OB0930</name>
</gene>
<keyword evidence="1" id="KW-0472">Membrane</keyword>
<reference evidence="2 3" key="1">
    <citation type="journal article" date="2001" name="FEMS Microbiol. Lett.">
        <title>Oceanobacillus iheyensis gen. nov., sp. nov., a deep-sea extremely halotolerant and alkaliphilic species isolated from a depth of 1050 m on the Iheya Ridge.</title>
        <authorList>
            <person name="Lu J."/>
            <person name="Nogi Y."/>
            <person name="Takami H."/>
        </authorList>
    </citation>
    <scope>NUCLEOTIDE SEQUENCE [LARGE SCALE GENOMIC DNA]</scope>
    <source>
        <strain evidence="3">DSM 14371 / CIP 107618 / JCM 11309 / KCTC 3954 / HTE831</strain>
    </source>
</reference>